<feature type="region of interest" description="Disordered" evidence="6">
    <location>
        <begin position="1"/>
        <end position="44"/>
    </location>
</feature>
<evidence type="ECO:0000256" key="2">
    <source>
        <dbReference type="ARBA" id="ARBA00022475"/>
    </source>
</evidence>
<protein>
    <submittedName>
        <fullName evidence="9">RDD family protein</fullName>
    </submittedName>
</protein>
<keyword evidence="10" id="KW-1185">Reference proteome</keyword>
<proteinExistence type="predicted"/>
<evidence type="ECO:0000256" key="6">
    <source>
        <dbReference type="SAM" id="MobiDB-lite"/>
    </source>
</evidence>
<dbReference type="PANTHER" id="PTHR36115">
    <property type="entry name" value="PROLINE-RICH ANTIGEN HOMOLOG-RELATED"/>
    <property type="match status" value="1"/>
</dbReference>
<name>A0ABT8FHW5_9ACTN</name>
<comment type="caution">
    <text evidence="9">The sequence shown here is derived from an EMBL/GenBank/DDBJ whole genome shotgun (WGS) entry which is preliminary data.</text>
</comment>
<evidence type="ECO:0000256" key="4">
    <source>
        <dbReference type="ARBA" id="ARBA00022989"/>
    </source>
</evidence>
<dbReference type="PANTHER" id="PTHR36115:SF6">
    <property type="entry name" value="PROLINE-RICH ANTIGEN HOMOLOG"/>
    <property type="match status" value="1"/>
</dbReference>
<dbReference type="Proteomes" id="UP001168620">
    <property type="component" value="Unassembled WGS sequence"/>
</dbReference>
<evidence type="ECO:0000256" key="5">
    <source>
        <dbReference type="ARBA" id="ARBA00023136"/>
    </source>
</evidence>
<keyword evidence="2" id="KW-1003">Cell membrane</keyword>
<gene>
    <name evidence="9" type="ORF">QWY28_14965</name>
</gene>
<feature type="domain" description="RDD" evidence="8">
    <location>
        <begin position="55"/>
        <end position="201"/>
    </location>
</feature>
<organism evidence="9 10">
    <name type="scientific">Nocardioides oceani</name>
    <dbReference type="NCBI Taxonomy" id="3058369"/>
    <lineage>
        <taxon>Bacteria</taxon>
        <taxon>Bacillati</taxon>
        <taxon>Actinomycetota</taxon>
        <taxon>Actinomycetes</taxon>
        <taxon>Propionibacteriales</taxon>
        <taxon>Nocardioidaceae</taxon>
        <taxon>Nocardioides</taxon>
    </lineage>
</organism>
<evidence type="ECO:0000256" key="7">
    <source>
        <dbReference type="SAM" id="Phobius"/>
    </source>
</evidence>
<dbReference type="InterPro" id="IPR051791">
    <property type="entry name" value="Pra-immunoreactive"/>
</dbReference>
<reference evidence="9" key="1">
    <citation type="submission" date="2023-06" db="EMBL/GenBank/DDBJ databases">
        <title>Draft genome sequence of Nocardioides sp. SOB77.</title>
        <authorList>
            <person name="Zhang G."/>
        </authorList>
    </citation>
    <scope>NUCLEOTIDE SEQUENCE</scope>
    <source>
        <strain evidence="9">SOB77</strain>
    </source>
</reference>
<evidence type="ECO:0000256" key="1">
    <source>
        <dbReference type="ARBA" id="ARBA00004651"/>
    </source>
</evidence>
<dbReference type="Pfam" id="PF06271">
    <property type="entry name" value="RDD"/>
    <property type="match status" value="1"/>
</dbReference>
<keyword evidence="3 7" id="KW-0812">Transmembrane</keyword>
<dbReference type="EMBL" id="JAUHJQ010000006">
    <property type="protein sequence ID" value="MDN4174263.1"/>
    <property type="molecule type" value="Genomic_DNA"/>
</dbReference>
<evidence type="ECO:0000313" key="10">
    <source>
        <dbReference type="Proteomes" id="UP001168620"/>
    </source>
</evidence>
<dbReference type="InterPro" id="IPR010432">
    <property type="entry name" value="RDD"/>
</dbReference>
<sequence length="211" mass="22305">MSDPYGQDPYGQQPAPGQNPFGQQPGHDPYGQPPTHQPYGQPAYGAPGGGAPVSYASWGRRIGAYLIDGIIPAVVYGVAAIALAVLSETTTQTETDPFTGTTVSEVTEPTGAGLAIAGLLYVVAIAFTIWNTWIRQGRTGYSLGKQALGIKLVKDGSDVPPGIGLTIGRSFAHILDAIPCYLGFLWPLFDAKNRTWADMICSTTVVNRPKV</sequence>
<evidence type="ECO:0000313" key="9">
    <source>
        <dbReference type="EMBL" id="MDN4174263.1"/>
    </source>
</evidence>
<evidence type="ECO:0000256" key="3">
    <source>
        <dbReference type="ARBA" id="ARBA00022692"/>
    </source>
</evidence>
<feature type="transmembrane region" description="Helical" evidence="7">
    <location>
        <begin position="65"/>
        <end position="86"/>
    </location>
</feature>
<comment type="subcellular location">
    <subcellularLocation>
        <location evidence="1">Cell membrane</location>
        <topology evidence="1">Multi-pass membrane protein</topology>
    </subcellularLocation>
</comment>
<dbReference type="RefSeq" id="WP_300953361.1">
    <property type="nucleotide sequence ID" value="NZ_JAUHJQ010000006.1"/>
</dbReference>
<feature type="transmembrane region" description="Helical" evidence="7">
    <location>
        <begin position="112"/>
        <end position="133"/>
    </location>
</feature>
<evidence type="ECO:0000259" key="8">
    <source>
        <dbReference type="Pfam" id="PF06271"/>
    </source>
</evidence>
<keyword evidence="5 7" id="KW-0472">Membrane</keyword>
<keyword evidence="4 7" id="KW-1133">Transmembrane helix</keyword>
<accession>A0ABT8FHW5</accession>